<organism evidence="2 3">
    <name type="scientific">Marinobacterium aestuarii</name>
    <dbReference type="NCBI Taxonomy" id="1821621"/>
    <lineage>
        <taxon>Bacteria</taxon>
        <taxon>Pseudomonadati</taxon>
        <taxon>Pseudomonadota</taxon>
        <taxon>Gammaproteobacteria</taxon>
        <taxon>Oceanospirillales</taxon>
        <taxon>Oceanospirillaceae</taxon>
        <taxon>Marinobacterium</taxon>
    </lineage>
</organism>
<dbReference type="KEGG" id="mars:A8C75_17230"/>
<sequence>MTDTPLADRLVAHRGYAARYPENTLLAVREALNAGAQFVEVDIQLSADHVVVVFHDDDTQRLCGQDGAVQALQRADLAALSCHYPSRFGENYRGETLATLAGLRLLMQQFPDVVFFIELKRGSIELFGRRAFLQAAASGLAAVRDQVVLISYDRPILQQAAELGWRIGAVQDHWPEADDQVLQQLKPEFLFLDVKALPAGPLAWQGVRLAVFEVADADQAQALMYRGVELVETFEIGEMRYALTCRQEALDAQ</sequence>
<evidence type="ECO:0000259" key="1">
    <source>
        <dbReference type="PROSITE" id="PS51704"/>
    </source>
</evidence>
<dbReference type="EMBL" id="CP015839">
    <property type="protein sequence ID" value="ANG64043.1"/>
    <property type="molecule type" value="Genomic_DNA"/>
</dbReference>
<reference evidence="3" key="1">
    <citation type="submission" date="2016-05" db="EMBL/GenBank/DDBJ databases">
        <authorList>
            <person name="Baek K."/>
            <person name="Yang S.-J."/>
        </authorList>
    </citation>
    <scope>NUCLEOTIDE SEQUENCE [LARGE SCALE GENOMIC DNA]</scope>
    <source>
        <strain evidence="3">ST58-10</strain>
    </source>
</reference>
<name>A0A1A9F2T3_9GAMM</name>
<dbReference type="InterPro" id="IPR030395">
    <property type="entry name" value="GP_PDE_dom"/>
</dbReference>
<evidence type="ECO:0000313" key="2">
    <source>
        <dbReference type="EMBL" id="ANG64043.1"/>
    </source>
</evidence>
<dbReference type="Pfam" id="PF03009">
    <property type="entry name" value="GDPD"/>
    <property type="match status" value="1"/>
</dbReference>
<evidence type="ECO:0000313" key="3">
    <source>
        <dbReference type="Proteomes" id="UP000078070"/>
    </source>
</evidence>
<dbReference type="RefSeq" id="WP_067385284.1">
    <property type="nucleotide sequence ID" value="NZ_CP015839.1"/>
</dbReference>
<protein>
    <recommendedName>
        <fullName evidence="1">GP-PDE domain-containing protein</fullName>
    </recommendedName>
</protein>
<reference evidence="2 3" key="2">
    <citation type="journal article" date="2018" name="Int. J. Syst. Evol. Microbiol.">
        <title>Marinobacterium aestuarii sp. nov., a benzene-degrading marine bacterium isolated from estuary sediment.</title>
        <authorList>
            <person name="Bae S.S."/>
            <person name="Jung J."/>
            <person name="Chung D."/>
            <person name="Baek K."/>
        </authorList>
    </citation>
    <scope>NUCLEOTIDE SEQUENCE [LARGE SCALE GENOMIC DNA]</scope>
    <source>
        <strain evidence="2 3">ST58-10</strain>
    </source>
</reference>
<dbReference type="GO" id="GO:0006629">
    <property type="term" value="P:lipid metabolic process"/>
    <property type="evidence" value="ECO:0007669"/>
    <property type="project" value="InterPro"/>
</dbReference>
<proteinExistence type="predicted"/>
<keyword evidence="3" id="KW-1185">Reference proteome</keyword>
<feature type="domain" description="GP-PDE" evidence="1">
    <location>
        <begin position="8"/>
        <end position="243"/>
    </location>
</feature>
<dbReference type="Gene3D" id="3.20.20.190">
    <property type="entry name" value="Phosphatidylinositol (PI) phosphodiesterase"/>
    <property type="match status" value="1"/>
</dbReference>
<dbReference type="SUPFAM" id="SSF51695">
    <property type="entry name" value="PLC-like phosphodiesterases"/>
    <property type="match status" value="1"/>
</dbReference>
<dbReference type="InterPro" id="IPR017946">
    <property type="entry name" value="PLC-like_Pdiesterase_TIM-brl"/>
</dbReference>
<dbReference type="STRING" id="1821621.A8C75_17230"/>
<gene>
    <name evidence="2" type="ORF">A8C75_17230</name>
</gene>
<dbReference type="PANTHER" id="PTHR46211:SF1">
    <property type="entry name" value="GLYCEROPHOSPHODIESTER PHOSPHODIESTERASE, CYTOPLASMIC"/>
    <property type="match status" value="1"/>
</dbReference>
<dbReference type="PANTHER" id="PTHR46211">
    <property type="entry name" value="GLYCEROPHOSPHORYL DIESTER PHOSPHODIESTERASE"/>
    <property type="match status" value="1"/>
</dbReference>
<dbReference type="Proteomes" id="UP000078070">
    <property type="component" value="Chromosome"/>
</dbReference>
<dbReference type="PROSITE" id="PS51704">
    <property type="entry name" value="GP_PDE"/>
    <property type="match status" value="1"/>
</dbReference>
<dbReference type="GO" id="GO:0008081">
    <property type="term" value="F:phosphoric diester hydrolase activity"/>
    <property type="evidence" value="ECO:0007669"/>
    <property type="project" value="InterPro"/>
</dbReference>
<accession>A0A1A9F2T3</accession>
<dbReference type="OrthoDB" id="9795622at2"/>
<dbReference type="AlphaFoldDB" id="A0A1A9F2T3"/>